<reference evidence="2" key="1">
    <citation type="journal article" date="2023" name="Genome Biol. Evol.">
        <title>First Whole Genome Sequence and Flow Cytometry Genome Size Data for the Lichen-Forming Fungus Ramalina farinacea (Ascomycota).</title>
        <authorList>
            <person name="Llewellyn T."/>
            <person name="Mian S."/>
            <person name="Hill R."/>
            <person name="Leitch I.J."/>
            <person name="Gaya E."/>
        </authorList>
    </citation>
    <scope>NUCLEOTIDE SEQUENCE</scope>
    <source>
        <strain evidence="2">LIQ254RAFAR</strain>
    </source>
</reference>
<keyword evidence="3" id="KW-1185">Reference proteome</keyword>
<keyword evidence="1" id="KW-1133">Transmembrane helix</keyword>
<name>A0AA43QP09_9LECA</name>
<comment type="caution">
    <text evidence="2">The sequence shown here is derived from an EMBL/GenBank/DDBJ whole genome shotgun (WGS) entry which is preliminary data.</text>
</comment>
<feature type="transmembrane region" description="Helical" evidence="1">
    <location>
        <begin position="33"/>
        <end position="56"/>
    </location>
</feature>
<sequence>MLGSQANYTHIPNSTANTTATITNQVPIYSANITSIVLFIPTTLILHACAVWGLILKYITTAPDDLGYVSTMTRDNPYTDNVPPGGTTLDGLRRARLLAGLRVQLSDVNKKTQVAGQLALKAVANEEDSDLGRIKRGRLYA</sequence>
<evidence type="ECO:0000313" key="2">
    <source>
        <dbReference type="EMBL" id="MDI1489084.1"/>
    </source>
</evidence>
<organism evidence="2 3">
    <name type="scientific">Ramalina farinacea</name>
    <dbReference type="NCBI Taxonomy" id="258253"/>
    <lineage>
        <taxon>Eukaryota</taxon>
        <taxon>Fungi</taxon>
        <taxon>Dikarya</taxon>
        <taxon>Ascomycota</taxon>
        <taxon>Pezizomycotina</taxon>
        <taxon>Lecanoromycetes</taxon>
        <taxon>OSLEUM clade</taxon>
        <taxon>Lecanoromycetidae</taxon>
        <taxon>Lecanorales</taxon>
        <taxon>Lecanorineae</taxon>
        <taxon>Ramalinaceae</taxon>
        <taxon>Ramalina</taxon>
    </lineage>
</organism>
<accession>A0AA43QP09</accession>
<dbReference type="EMBL" id="JAPUFD010000008">
    <property type="protein sequence ID" value="MDI1489084.1"/>
    <property type="molecule type" value="Genomic_DNA"/>
</dbReference>
<dbReference type="AlphaFoldDB" id="A0AA43QP09"/>
<evidence type="ECO:0000313" key="3">
    <source>
        <dbReference type="Proteomes" id="UP001161017"/>
    </source>
</evidence>
<dbReference type="Proteomes" id="UP001161017">
    <property type="component" value="Unassembled WGS sequence"/>
</dbReference>
<evidence type="ECO:0000256" key="1">
    <source>
        <dbReference type="SAM" id="Phobius"/>
    </source>
</evidence>
<protein>
    <submittedName>
        <fullName evidence="2">Uncharacterized protein</fullName>
    </submittedName>
</protein>
<keyword evidence="1" id="KW-0812">Transmembrane</keyword>
<proteinExistence type="predicted"/>
<keyword evidence="1" id="KW-0472">Membrane</keyword>
<gene>
    <name evidence="2" type="ORF">OHK93_008362</name>
</gene>